<accession>A0A1J4V0C1</accession>
<dbReference type="InterPro" id="IPR003265">
    <property type="entry name" value="HhH-GPD_domain"/>
</dbReference>
<dbReference type="GO" id="GO:0006284">
    <property type="term" value="P:base-excision repair"/>
    <property type="evidence" value="ECO:0007669"/>
    <property type="project" value="InterPro"/>
</dbReference>
<dbReference type="Pfam" id="PF00730">
    <property type="entry name" value="HhH-GPD"/>
    <property type="match status" value="1"/>
</dbReference>
<evidence type="ECO:0000313" key="15">
    <source>
        <dbReference type="Proteomes" id="UP000181992"/>
    </source>
</evidence>
<dbReference type="SUPFAM" id="SSF48150">
    <property type="entry name" value="DNA-glycosylase"/>
    <property type="match status" value="1"/>
</dbReference>
<proteinExistence type="inferred from homology"/>
<keyword evidence="12" id="KW-0326">Glycosidase</keyword>
<evidence type="ECO:0000256" key="4">
    <source>
        <dbReference type="ARBA" id="ARBA00012045"/>
    </source>
</evidence>
<evidence type="ECO:0000256" key="10">
    <source>
        <dbReference type="ARBA" id="ARBA00023014"/>
    </source>
</evidence>
<evidence type="ECO:0000259" key="13">
    <source>
        <dbReference type="SMART" id="SM00478"/>
    </source>
</evidence>
<comment type="similarity">
    <text evidence="3">Belongs to the Nth/MutY family.</text>
</comment>
<keyword evidence="7" id="KW-0227">DNA damage</keyword>
<protein>
    <recommendedName>
        <fullName evidence="5">Adenine DNA glycosylase</fullName>
        <ecNumber evidence="4">3.2.2.31</ecNumber>
    </recommendedName>
</protein>
<evidence type="ECO:0000256" key="3">
    <source>
        <dbReference type="ARBA" id="ARBA00008343"/>
    </source>
</evidence>
<dbReference type="InterPro" id="IPR011257">
    <property type="entry name" value="DNA_glycosylase"/>
</dbReference>
<dbReference type="GO" id="GO:0034039">
    <property type="term" value="F:8-oxo-7,8-dihydroguanine DNA N-glycosylase activity"/>
    <property type="evidence" value="ECO:0007669"/>
    <property type="project" value="TreeGrafter"/>
</dbReference>
<dbReference type="GO" id="GO:0046872">
    <property type="term" value="F:metal ion binding"/>
    <property type="evidence" value="ECO:0007669"/>
    <property type="project" value="UniProtKB-KW"/>
</dbReference>
<dbReference type="Proteomes" id="UP000181992">
    <property type="component" value="Unassembled WGS sequence"/>
</dbReference>
<dbReference type="GO" id="GO:0032357">
    <property type="term" value="F:oxidized purine DNA binding"/>
    <property type="evidence" value="ECO:0007669"/>
    <property type="project" value="TreeGrafter"/>
</dbReference>
<dbReference type="InterPro" id="IPR004036">
    <property type="entry name" value="Endonuclease-III-like_CS2"/>
</dbReference>
<keyword evidence="10" id="KW-0411">Iron-sulfur</keyword>
<comment type="cofactor">
    <cofactor evidence="2">
        <name>[4Fe-4S] cluster</name>
        <dbReference type="ChEBI" id="CHEBI:49883"/>
    </cofactor>
</comment>
<keyword evidence="9" id="KW-0408">Iron</keyword>
<reference evidence="14 15" key="1">
    <citation type="journal article" date="2016" name="Environ. Microbiol.">
        <title>Genomic resolution of a cold subsurface aquifer community provides metabolic insights for novel microbes adapted to high CO concentrations.</title>
        <authorList>
            <person name="Probst A.J."/>
            <person name="Castelle C.J."/>
            <person name="Singh A."/>
            <person name="Brown C.T."/>
            <person name="Anantharaman K."/>
            <person name="Sharon I."/>
            <person name="Hug L.A."/>
            <person name="Burstein D."/>
            <person name="Emerson J.B."/>
            <person name="Thomas B.C."/>
            <person name="Banfield J.F."/>
        </authorList>
    </citation>
    <scope>NUCLEOTIDE SEQUENCE [LARGE SCALE GENOMIC DNA]</scope>
    <source>
        <strain evidence="14">CG1_02_43_90</strain>
    </source>
</reference>
<dbReference type="GO" id="GO:0051536">
    <property type="term" value="F:iron-sulfur cluster binding"/>
    <property type="evidence" value="ECO:0007669"/>
    <property type="project" value="UniProtKB-KW"/>
</dbReference>
<dbReference type="Gene3D" id="1.10.340.30">
    <property type="entry name" value="Hypothetical protein, domain 2"/>
    <property type="match status" value="1"/>
</dbReference>
<dbReference type="GO" id="GO:0006298">
    <property type="term" value="P:mismatch repair"/>
    <property type="evidence" value="ECO:0007669"/>
    <property type="project" value="TreeGrafter"/>
</dbReference>
<organism evidence="14 15">
    <name type="scientific">Candidatus Nomurabacteria bacterium CG1_02_43_90</name>
    <dbReference type="NCBI Taxonomy" id="1805281"/>
    <lineage>
        <taxon>Bacteria</taxon>
        <taxon>Candidatus Nomuraibacteriota</taxon>
    </lineage>
</organism>
<dbReference type="InterPro" id="IPR023170">
    <property type="entry name" value="HhH_base_excis_C"/>
</dbReference>
<evidence type="ECO:0000256" key="11">
    <source>
        <dbReference type="ARBA" id="ARBA00023204"/>
    </source>
</evidence>
<evidence type="ECO:0000256" key="7">
    <source>
        <dbReference type="ARBA" id="ARBA00022763"/>
    </source>
</evidence>
<comment type="catalytic activity">
    <reaction evidence="1">
        <text>Hydrolyzes free adenine bases from 7,8-dihydro-8-oxoguanine:adenine mismatched double-stranded DNA, leaving an apurinic site.</text>
        <dbReference type="EC" id="3.2.2.31"/>
    </reaction>
</comment>
<dbReference type="STRING" id="1805281.AUJ77_02305"/>
<dbReference type="InterPro" id="IPR000445">
    <property type="entry name" value="HhH_motif"/>
</dbReference>
<comment type="caution">
    <text evidence="14">The sequence shown here is derived from an EMBL/GenBank/DDBJ whole genome shotgun (WGS) entry which is preliminary data.</text>
</comment>
<evidence type="ECO:0000256" key="8">
    <source>
        <dbReference type="ARBA" id="ARBA00022801"/>
    </source>
</evidence>
<dbReference type="GO" id="GO:0000701">
    <property type="term" value="F:purine-specific mismatch base pair DNA N-glycosylase activity"/>
    <property type="evidence" value="ECO:0007669"/>
    <property type="project" value="UniProtKB-EC"/>
</dbReference>
<dbReference type="PANTHER" id="PTHR42944">
    <property type="entry name" value="ADENINE DNA GLYCOSYLASE"/>
    <property type="match status" value="1"/>
</dbReference>
<sequence>MSQSPKLPKSKITQFQAQIWAFYAHSGRKMPWRNTRNAYKILVSEIMLQQTQVSRVLEKYPEFLKRFPDIESLAKSPLSEVLHVWQGMGYNRRALALKRMAEKIVTEHKGKIPRSRTELELLPGVGPYTAGAVRAFAFNEAEVFIETNIRRAFIHHFFTRRREVSDQEILSLVQKMLDTKNPREWYYALMDYGAHLPKITKTNSNKQSKHYLKQSTFKGSLRELRGKIIRGLNGEASTLPSIKKISNDDPRTKEVLEVLKKEGLIKYEKRKYQLA</sequence>
<evidence type="ECO:0000256" key="6">
    <source>
        <dbReference type="ARBA" id="ARBA00022723"/>
    </source>
</evidence>
<evidence type="ECO:0000313" key="14">
    <source>
        <dbReference type="EMBL" id="OIO30618.1"/>
    </source>
</evidence>
<dbReference type="CDD" id="cd00056">
    <property type="entry name" value="ENDO3c"/>
    <property type="match status" value="1"/>
</dbReference>
<dbReference type="PROSITE" id="PS01155">
    <property type="entry name" value="ENDONUCLEASE_III_2"/>
    <property type="match status" value="1"/>
</dbReference>
<dbReference type="Gene3D" id="1.10.1670.10">
    <property type="entry name" value="Helix-hairpin-Helix base-excision DNA repair enzymes (C-terminal)"/>
    <property type="match status" value="1"/>
</dbReference>
<evidence type="ECO:0000256" key="1">
    <source>
        <dbReference type="ARBA" id="ARBA00000843"/>
    </source>
</evidence>
<dbReference type="PANTHER" id="PTHR42944:SF1">
    <property type="entry name" value="ADENINE DNA GLYCOSYLASE"/>
    <property type="match status" value="1"/>
</dbReference>
<dbReference type="EMBL" id="MNVN01000015">
    <property type="protein sequence ID" value="OIO30618.1"/>
    <property type="molecule type" value="Genomic_DNA"/>
</dbReference>
<dbReference type="AlphaFoldDB" id="A0A1J4V0C1"/>
<evidence type="ECO:0000256" key="2">
    <source>
        <dbReference type="ARBA" id="ARBA00001966"/>
    </source>
</evidence>
<dbReference type="InterPro" id="IPR044298">
    <property type="entry name" value="MIG/MutY"/>
</dbReference>
<name>A0A1J4V0C1_9BACT</name>
<evidence type="ECO:0000256" key="9">
    <source>
        <dbReference type="ARBA" id="ARBA00023004"/>
    </source>
</evidence>
<keyword evidence="11" id="KW-0234">DNA repair</keyword>
<dbReference type="Pfam" id="PF00633">
    <property type="entry name" value="HHH"/>
    <property type="match status" value="1"/>
</dbReference>
<keyword evidence="6" id="KW-0479">Metal-binding</keyword>
<keyword evidence="8" id="KW-0378">Hydrolase</keyword>
<evidence type="ECO:0000256" key="12">
    <source>
        <dbReference type="ARBA" id="ARBA00023295"/>
    </source>
</evidence>
<dbReference type="GO" id="GO:0035485">
    <property type="term" value="F:adenine/guanine mispair binding"/>
    <property type="evidence" value="ECO:0007669"/>
    <property type="project" value="TreeGrafter"/>
</dbReference>
<gene>
    <name evidence="14" type="ORF">AUJ77_02305</name>
</gene>
<dbReference type="SMART" id="SM00478">
    <property type="entry name" value="ENDO3c"/>
    <property type="match status" value="1"/>
</dbReference>
<evidence type="ECO:0000256" key="5">
    <source>
        <dbReference type="ARBA" id="ARBA00022023"/>
    </source>
</evidence>
<dbReference type="EC" id="3.2.2.31" evidence="4"/>
<feature type="domain" description="HhH-GPD" evidence="13">
    <location>
        <begin position="47"/>
        <end position="195"/>
    </location>
</feature>